<protein>
    <submittedName>
        <fullName evidence="1">Uncharacterized protein</fullName>
    </submittedName>
</protein>
<organism evidence="1">
    <name type="scientific">marine metagenome</name>
    <dbReference type="NCBI Taxonomy" id="408172"/>
    <lineage>
        <taxon>unclassified sequences</taxon>
        <taxon>metagenomes</taxon>
        <taxon>ecological metagenomes</taxon>
    </lineage>
</organism>
<reference evidence="1" key="1">
    <citation type="submission" date="2018-05" db="EMBL/GenBank/DDBJ databases">
        <authorList>
            <person name="Lanie J.A."/>
            <person name="Ng W.-L."/>
            <person name="Kazmierczak K.M."/>
            <person name="Andrzejewski T.M."/>
            <person name="Davidsen T.M."/>
            <person name="Wayne K.J."/>
            <person name="Tettelin H."/>
            <person name="Glass J.I."/>
            <person name="Rusch D."/>
            <person name="Podicherti R."/>
            <person name="Tsui H.-C.T."/>
            <person name="Winkler M.E."/>
        </authorList>
    </citation>
    <scope>NUCLEOTIDE SEQUENCE</scope>
</reference>
<gene>
    <name evidence="1" type="ORF">METZ01_LOCUS109173</name>
</gene>
<dbReference type="EMBL" id="UINC01012969">
    <property type="protein sequence ID" value="SVA56319.1"/>
    <property type="molecule type" value="Genomic_DNA"/>
</dbReference>
<dbReference type="AlphaFoldDB" id="A0A381WUW8"/>
<accession>A0A381WUW8</accession>
<evidence type="ECO:0000313" key="1">
    <source>
        <dbReference type="EMBL" id="SVA56319.1"/>
    </source>
</evidence>
<proteinExistence type="predicted"/>
<feature type="non-terminal residue" evidence="1">
    <location>
        <position position="1"/>
    </location>
</feature>
<sequence>VLINYQFRNILSSLFLLILHESFLNEDWADKEIVSLTPYTYIYLNWGNSVYV</sequence>
<name>A0A381WUW8_9ZZZZ</name>